<dbReference type="AlphaFoldDB" id="A0A9Q0MB61"/>
<protein>
    <recommendedName>
        <fullName evidence="9">LNR domain-containing protein</fullName>
    </recommendedName>
</protein>
<dbReference type="SUPFAM" id="SSF90193">
    <property type="entry name" value="Notch domain"/>
    <property type="match status" value="1"/>
</dbReference>
<keyword evidence="5" id="KW-0472">Membrane</keyword>
<dbReference type="PANTHER" id="PTHR24045:SF0">
    <property type="entry name" value="N-ACETYLGLUCOSAMINE-1-PHOSPHOTRANSFERASE SUBUNITS ALPHA_BETA"/>
    <property type="match status" value="1"/>
</dbReference>
<evidence type="ECO:0000256" key="3">
    <source>
        <dbReference type="ARBA" id="ARBA00022737"/>
    </source>
</evidence>
<dbReference type="GO" id="GO:0003976">
    <property type="term" value="F:UDP-N-acetylglucosamine-lysosomal-enzyme N-acetylglucosaminephosphotransferase activity"/>
    <property type="evidence" value="ECO:0007669"/>
    <property type="project" value="TreeGrafter"/>
</dbReference>
<dbReference type="InterPro" id="IPR047141">
    <property type="entry name" value="Stealth"/>
</dbReference>
<keyword evidence="7" id="KW-0325">Glycoprotein</keyword>
<comment type="subcellular location">
    <subcellularLocation>
        <location evidence="8">Endomembrane system</location>
        <topology evidence="8">Single-pass type I membrane protein</topology>
    </subcellularLocation>
</comment>
<feature type="domain" description="LNR" evidence="9">
    <location>
        <begin position="67"/>
        <end position="99"/>
    </location>
</feature>
<dbReference type="Pfam" id="PF00066">
    <property type="entry name" value="Notch"/>
    <property type="match status" value="1"/>
</dbReference>
<evidence type="ECO:0000313" key="11">
    <source>
        <dbReference type="Proteomes" id="UP001142055"/>
    </source>
</evidence>
<dbReference type="Gene3D" id="3.30.300.320">
    <property type="match status" value="1"/>
</dbReference>
<dbReference type="GO" id="GO:0005794">
    <property type="term" value="C:Golgi apparatus"/>
    <property type="evidence" value="ECO:0007669"/>
    <property type="project" value="TreeGrafter"/>
</dbReference>
<dbReference type="InterPro" id="IPR000800">
    <property type="entry name" value="Notch_dom"/>
</dbReference>
<dbReference type="GO" id="GO:0016256">
    <property type="term" value="P:N-glycan processing to lysosome"/>
    <property type="evidence" value="ECO:0007669"/>
    <property type="project" value="TreeGrafter"/>
</dbReference>
<dbReference type="InterPro" id="IPR035993">
    <property type="entry name" value="Notch-like_dom_sf"/>
</dbReference>
<dbReference type="GO" id="GO:0046835">
    <property type="term" value="P:carbohydrate phosphorylation"/>
    <property type="evidence" value="ECO:0007669"/>
    <property type="project" value="TreeGrafter"/>
</dbReference>
<evidence type="ECO:0000256" key="5">
    <source>
        <dbReference type="ARBA" id="ARBA00023136"/>
    </source>
</evidence>
<keyword evidence="4" id="KW-1133">Transmembrane helix</keyword>
<keyword evidence="3" id="KW-0677">Repeat</keyword>
<proteinExistence type="predicted"/>
<keyword evidence="11" id="KW-1185">Reference proteome</keyword>
<sequence length="277" mass="32672">MEHPKLHIIQHKDIFFNQSRLHLHQIPNLSERFLYFNDDNILDDLIYPDDFYTQSEGFKVYLSWLVPNCVDGCPLNWLKDSYCDKSCNNSRCLWDGGDCLPSNMGNNSIVMNLTSFGKIAFNNIQTIIGSESTSNHCVPNCLDNWLGDSFCDQYVQDKFQTINQLLLINLLTDHGKQHFTKRLRQLYSDLICNQTVMFENSPERKFIEMFIREVFPSNETYLTRHLLDAYADSLIYVNFLYNKAFGVQSRHVHIEPYRKWHSKNVKNRRISDQTDWC</sequence>
<evidence type="ECO:0000256" key="7">
    <source>
        <dbReference type="ARBA" id="ARBA00023180"/>
    </source>
</evidence>
<evidence type="ECO:0000259" key="9">
    <source>
        <dbReference type="Pfam" id="PF00066"/>
    </source>
</evidence>
<name>A0A9Q0MB61_BLOTA</name>
<keyword evidence="6" id="KW-1015">Disulfide bond</keyword>
<comment type="caution">
    <text evidence="10">The sequence shown here is derived from an EMBL/GenBank/DDBJ whole genome shotgun (WGS) entry which is preliminary data.</text>
</comment>
<evidence type="ECO:0000313" key="10">
    <source>
        <dbReference type="EMBL" id="KAJ6221337.1"/>
    </source>
</evidence>
<evidence type="ECO:0000256" key="6">
    <source>
        <dbReference type="ARBA" id="ARBA00023157"/>
    </source>
</evidence>
<gene>
    <name evidence="10" type="ORF">RDWZM_007149</name>
</gene>
<reference evidence="10" key="1">
    <citation type="submission" date="2022-12" db="EMBL/GenBank/DDBJ databases">
        <title>Genome assemblies of Blomia tropicalis.</title>
        <authorList>
            <person name="Cui Y."/>
        </authorList>
    </citation>
    <scope>NUCLEOTIDE SEQUENCE</scope>
    <source>
        <tissue evidence="10">Adult mites</tissue>
    </source>
</reference>
<dbReference type="PANTHER" id="PTHR24045">
    <property type="match status" value="1"/>
</dbReference>
<organism evidence="10 11">
    <name type="scientific">Blomia tropicalis</name>
    <name type="common">Mite</name>
    <dbReference type="NCBI Taxonomy" id="40697"/>
    <lineage>
        <taxon>Eukaryota</taxon>
        <taxon>Metazoa</taxon>
        <taxon>Ecdysozoa</taxon>
        <taxon>Arthropoda</taxon>
        <taxon>Chelicerata</taxon>
        <taxon>Arachnida</taxon>
        <taxon>Acari</taxon>
        <taxon>Acariformes</taxon>
        <taxon>Sarcoptiformes</taxon>
        <taxon>Astigmata</taxon>
        <taxon>Glycyphagoidea</taxon>
        <taxon>Echimyopodidae</taxon>
        <taxon>Blomia</taxon>
    </lineage>
</organism>
<keyword evidence="1" id="KW-0808">Transferase</keyword>
<dbReference type="Proteomes" id="UP001142055">
    <property type="component" value="Chromosome 2"/>
</dbReference>
<evidence type="ECO:0000256" key="4">
    <source>
        <dbReference type="ARBA" id="ARBA00022989"/>
    </source>
</evidence>
<accession>A0A9Q0MB61</accession>
<evidence type="ECO:0000256" key="1">
    <source>
        <dbReference type="ARBA" id="ARBA00022679"/>
    </source>
</evidence>
<evidence type="ECO:0000256" key="8">
    <source>
        <dbReference type="ARBA" id="ARBA00046288"/>
    </source>
</evidence>
<evidence type="ECO:0000256" key="2">
    <source>
        <dbReference type="ARBA" id="ARBA00022692"/>
    </source>
</evidence>
<keyword evidence="2" id="KW-0812">Transmembrane</keyword>
<dbReference type="EMBL" id="JAPWDV010000002">
    <property type="protein sequence ID" value="KAJ6221337.1"/>
    <property type="molecule type" value="Genomic_DNA"/>
</dbReference>